<dbReference type="GO" id="GO:0016298">
    <property type="term" value="F:lipase activity"/>
    <property type="evidence" value="ECO:0007669"/>
    <property type="project" value="InterPro"/>
</dbReference>
<dbReference type="GO" id="GO:0016042">
    <property type="term" value="P:lipid catabolic process"/>
    <property type="evidence" value="ECO:0007669"/>
    <property type="project" value="InterPro"/>
</dbReference>
<name>A0A7K5LFJ3_VIRAL</name>
<accession>A0A7K5LFJ3</accession>
<dbReference type="Proteomes" id="UP000589495">
    <property type="component" value="Unassembled WGS sequence"/>
</dbReference>
<feature type="compositionally biased region" description="Acidic residues" evidence="1">
    <location>
        <begin position="29"/>
        <end position="45"/>
    </location>
</feature>
<organism evidence="3 4">
    <name type="scientific">Vireo altiloquus</name>
    <name type="common">Black-whiskered vireo</name>
    <name type="synonym">Muscicapa altiloqua</name>
    <dbReference type="NCBI Taxonomy" id="34956"/>
    <lineage>
        <taxon>Eukaryota</taxon>
        <taxon>Metazoa</taxon>
        <taxon>Chordata</taxon>
        <taxon>Craniata</taxon>
        <taxon>Vertebrata</taxon>
        <taxon>Euteleostomi</taxon>
        <taxon>Archelosauria</taxon>
        <taxon>Archosauria</taxon>
        <taxon>Dinosauria</taxon>
        <taxon>Saurischia</taxon>
        <taxon>Theropoda</taxon>
        <taxon>Coelurosauria</taxon>
        <taxon>Aves</taxon>
        <taxon>Neognathae</taxon>
        <taxon>Neoaves</taxon>
        <taxon>Telluraves</taxon>
        <taxon>Australaves</taxon>
        <taxon>Passeriformes</taxon>
        <taxon>Corvoidea</taxon>
        <taxon>Vireonidae</taxon>
        <taxon>Vireoninae</taxon>
        <taxon>Vireo</taxon>
    </lineage>
</organism>
<feature type="region of interest" description="Disordered" evidence="1">
    <location>
        <begin position="22"/>
        <end position="45"/>
    </location>
</feature>
<feature type="non-terminal residue" evidence="3">
    <location>
        <position position="95"/>
    </location>
</feature>
<feature type="non-terminal residue" evidence="3">
    <location>
        <position position="1"/>
    </location>
</feature>
<dbReference type="EMBL" id="VZRF01011015">
    <property type="protein sequence ID" value="NWT16833.1"/>
    <property type="molecule type" value="Genomic_DNA"/>
</dbReference>
<dbReference type="AlphaFoldDB" id="A0A7K5LFJ3"/>
<evidence type="ECO:0000256" key="1">
    <source>
        <dbReference type="SAM" id="MobiDB-lite"/>
    </source>
</evidence>
<dbReference type="InterPro" id="IPR010468">
    <property type="entry name" value="HSL_N"/>
</dbReference>
<dbReference type="GO" id="GO:0008203">
    <property type="term" value="P:cholesterol metabolic process"/>
    <property type="evidence" value="ECO:0007669"/>
    <property type="project" value="InterPro"/>
</dbReference>
<comment type="caution">
    <text evidence="3">The sequence shown here is derived from an EMBL/GenBank/DDBJ whole genome shotgun (WGS) entry which is preliminary data.</text>
</comment>
<evidence type="ECO:0000313" key="3">
    <source>
        <dbReference type="EMBL" id="NWT16833.1"/>
    </source>
</evidence>
<feature type="domain" description="Hormone-sensitive lipase N-terminal" evidence="2">
    <location>
        <begin position="2"/>
        <end position="71"/>
    </location>
</feature>
<dbReference type="Pfam" id="PF06350">
    <property type="entry name" value="HSL_N"/>
    <property type="match status" value="1"/>
</dbReference>
<protein>
    <submittedName>
        <fullName evidence="3">LIPS lipase</fullName>
    </submittedName>
</protein>
<proteinExistence type="predicted"/>
<keyword evidence="4" id="KW-1185">Reference proteome</keyword>
<gene>
    <name evidence="3" type="primary">Lipe_1</name>
    <name evidence="3" type="ORF">VIRALT_R15925</name>
</gene>
<sequence length="95" mass="10485">AALGQLRALLVLAGRLAELSKPGRLFPDGGEEEDGEEEEEQEEEGISEVVLREYSTMQNGCFYGRCLGFQVRRLGNLGGFGAVWGFWRCLGVFVN</sequence>
<reference evidence="3 4" key="1">
    <citation type="submission" date="2019-09" db="EMBL/GenBank/DDBJ databases">
        <title>Bird 10,000 Genomes (B10K) Project - Family phase.</title>
        <authorList>
            <person name="Zhang G."/>
        </authorList>
    </citation>
    <scope>NUCLEOTIDE SEQUENCE [LARGE SCALE GENOMIC DNA]</scope>
    <source>
        <strain evidence="3">B10K-DU-001-22</strain>
        <tissue evidence="3">Muscle</tissue>
    </source>
</reference>
<evidence type="ECO:0000313" key="4">
    <source>
        <dbReference type="Proteomes" id="UP000589495"/>
    </source>
</evidence>
<evidence type="ECO:0000259" key="2">
    <source>
        <dbReference type="Pfam" id="PF06350"/>
    </source>
</evidence>